<keyword evidence="11" id="KW-1185">Reference proteome</keyword>
<dbReference type="Pfam" id="PF12704">
    <property type="entry name" value="MacB_PCD"/>
    <property type="match status" value="1"/>
</dbReference>
<comment type="subcellular location">
    <subcellularLocation>
        <location evidence="1">Cell membrane</location>
        <topology evidence="1">Multi-pass membrane protein</topology>
    </subcellularLocation>
</comment>
<reference evidence="10 11" key="1">
    <citation type="submission" date="2018-03" db="EMBL/GenBank/DDBJ databases">
        <title>Genome sequence of Clostridium liquoris DSM 100320.</title>
        <authorList>
            <person name="Poehlein A."/>
            <person name="Daniel R."/>
        </authorList>
    </citation>
    <scope>NUCLEOTIDE SEQUENCE [LARGE SCALE GENOMIC DNA]</scope>
    <source>
        <strain evidence="10 11">DSM 100320</strain>
    </source>
</reference>
<evidence type="ECO:0000256" key="2">
    <source>
        <dbReference type="ARBA" id="ARBA00022475"/>
    </source>
</evidence>
<feature type="transmembrane region" description="Helical" evidence="7">
    <location>
        <begin position="418"/>
        <end position="437"/>
    </location>
</feature>
<evidence type="ECO:0000256" key="5">
    <source>
        <dbReference type="ARBA" id="ARBA00023136"/>
    </source>
</evidence>
<feature type="transmembrane region" description="Helical" evidence="7">
    <location>
        <begin position="21"/>
        <end position="40"/>
    </location>
</feature>
<evidence type="ECO:0000313" key="11">
    <source>
        <dbReference type="Proteomes" id="UP000239706"/>
    </source>
</evidence>
<dbReference type="GO" id="GO:0022857">
    <property type="term" value="F:transmembrane transporter activity"/>
    <property type="evidence" value="ECO:0007669"/>
    <property type="project" value="TreeGrafter"/>
</dbReference>
<sequence>MTFSKIILILKSLFKRRLATILTILQLSICTFSFLILIQFNKYYYTRGNLYNSIIDVNRTLVIDRSSYNSDNFSKIKDELNDLIKLKNNGYISEIRVLSKGGSLRVNNTYYPYYQASEGFFLKLNIKMDKGRMFNHEELTQLGPFEEIPIIIGHNLGKVLKIGDTLEETYKYNDSEITGEYKKVFKVIGIAKPSSLITLPANATIFDIFINDNAIYAPLSVWKYYLTDKTKNKSYINRSISNQKKYNLKYEVNNDKIVLYNDEFISSILNMDFQIITNENKNIDTIKQICNNVSKKNGSNLKFIKLQDKNKPIIELLNQSFIGILVFSIILFLFSITGIIGTTLYSINSRKKEFGIRISQGSTLYGIANLIFSEILITNIISSIIVILPFKVLETYINKYLSNNIELSYLLSFDFKNLLQVFMLVLATTILSSIIPIKKIAKLNIVDLLKGDR</sequence>
<evidence type="ECO:0000259" key="9">
    <source>
        <dbReference type="Pfam" id="PF12704"/>
    </source>
</evidence>
<comment type="caution">
    <text evidence="10">The sequence shown here is derived from an EMBL/GenBank/DDBJ whole genome shotgun (WGS) entry which is preliminary data.</text>
</comment>
<comment type="similarity">
    <text evidence="6">Belongs to the ABC-4 integral membrane protein family.</text>
</comment>
<feature type="domain" description="MacB-like periplasmic core" evidence="9">
    <location>
        <begin position="22"/>
        <end position="226"/>
    </location>
</feature>
<evidence type="ECO:0000313" key="10">
    <source>
        <dbReference type="EMBL" id="PRR80185.1"/>
    </source>
</evidence>
<organism evidence="10 11">
    <name type="scientific">Clostridium liquoris</name>
    <dbReference type="NCBI Taxonomy" id="1289519"/>
    <lineage>
        <taxon>Bacteria</taxon>
        <taxon>Bacillati</taxon>
        <taxon>Bacillota</taxon>
        <taxon>Clostridia</taxon>
        <taxon>Eubacteriales</taxon>
        <taxon>Clostridiaceae</taxon>
        <taxon>Clostridium</taxon>
    </lineage>
</organism>
<dbReference type="InterPro" id="IPR003838">
    <property type="entry name" value="ABC3_permease_C"/>
</dbReference>
<name>A0A2T0B8L0_9CLOT</name>
<keyword evidence="5 7" id="KW-0472">Membrane</keyword>
<dbReference type="InterPro" id="IPR050250">
    <property type="entry name" value="Macrolide_Exporter_MacB"/>
</dbReference>
<dbReference type="AlphaFoldDB" id="A0A2T0B8L0"/>
<keyword evidence="4 7" id="KW-1133">Transmembrane helix</keyword>
<dbReference type="Proteomes" id="UP000239706">
    <property type="component" value="Unassembled WGS sequence"/>
</dbReference>
<evidence type="ECO:0000256" key="7">
    <source>
        <dbReference type="SAM" id="Phobius"/>
    </source>
</evidence>
<keyword evidence="2" id="KW-1003">Cell membrane</keyword>
<evidence type="ECO:0000256" key="3">
    <source>
        <dbReference type="ARBA" id="ARBA00022692"/>
    </source>
</evidence>
<evidence type="ECO:0000256" key="1">
    <source>
        <dbReference type="ARBA" id="ARBA00004651"/>
    </source>
</evidence>
<accession>A0A2T0B8L0</accession>
<dbReference type="InterPro" id="IPR025857">
    <property type="entry name" value="MacB_PCD"/>
</dbReference>
<dbReference type="OrthoDB" id="1897773at2"/>
<feature type="transmembrane region" description="Helical" evidence="7">
    <location>
        <begin position="367"/>
        <end position="390"/>
    </location>
</feature>
<feature type="transmembrane region" description="Helical" evidence="7">
    <location>
        <begin position="321"/>
        <end position="347"/>
    </location>
</feature>
<evidence type="ECO:0000259" key="8">
    <source>
        <dbReference type="Pfam" id="PF02687"/>
    </source>
</evidence>
<dbReference type="Pfam" id="PF02687">
    <property type="entry name" value="FtsX"/>
    <property type="match status" value="1"/>
</dbReference>
<dbReference type="GO" id="GO:0005886">
    <property type="term" value="C:plasma membrane"/>
    <property type="evidence" value="ECO:0007669"/>
    <property type="project" value="UniProtKB-SubCell"/>
</dbReference>
<dbReference type="RefSeq" id="WP_106062736.1">
    <property type="nucleotide sequence ID" value="NZ_PVXO01000009.1"/>
</dbReference>
<evidence type="ECO:0000256" key="4">
    <source>
        <dbReference type="ARBA" id="ARBA00022989"/>
    </source>
</evidence>
<protein>
    <submittedName>
        <fullName evidence="10">FtsX-like permease family protein</fullName>
    </submittedName>
</protein>
<dbReference type="PANTHER" id="PTHR30572:SF4">
    <property type="entry name" value="ABC TRANSPORTER PERMEASE YTRF"/>
    <property type="match status" value="1"/>
</dbReference>
<keyword evidence="3 7" id="KW-0812">Transmembrane</keyword>
<dbReference type="EMBL" id="PVXO01000009">
    <property type="protein sequence ID" value="PRR80185.1"/>
    <property type="molecule type" value="Genomic_DNA"/>
</dbReference>
<gene>
    <name evidence="10" type="ORF">CLLI_05690</name>
</gene>
<proteinExistence type="inferred from homology"/>
<dbReference type="PANTHER" id="PTHR30572">
    <property type="entry name" value="MEMBRANE COMPONENT OF TRANSPORTER-RELATED"/>
    <property type="match status" value="1"/>
</dbReference>
<evidence type="ECO:0000256" key="6">
    <source>
        <dbReference type="ARBA" id="ARBA00038076"/>
    </source>
</evidence>
<feature type="domain" description="ABC3 transporter permease C-terminal" evidence="8">
    <location>
        <begin position="326"/>
        <end position="445"/>
    </location>
</feature>